<evidence type="ECO:0000313" key="2">
    <source>
        <dbReference type="Proteomes" id="UP000243807"/>
    </source>
</evidence>
<dbReference type="AlphaFoldDB" id="A0A1P8UFV7"/>
<dbReference type="Proteomes" id="UP000243807">
    <property type="component" value="Chromosome"/>
</dbReference>
<dbReference type="KEGG" id="afy:BW247_05640"/>
<accession>A0A1P8UFV7</accession>
<protein>
    <submittedName>
        <fullName evidence="1">Uncharacterized protein</fullName>
    </submittedName>
</protein>
<name>A0A1P8UFV7_9GAMM</name>
<dbReference type="STRING" id="1765967.BW247_05640"/>
<proteinExistence type="predicted"/>
<reference evidence="1 2" key="1">
    <citation type="submission" date="2017-01" db="EMBL/GenBank/DDBJ databases">
        <title>Draft sequence of Acidihalobacter ferrooxidans strain DSM 14175 (strain V8).</title>
        <authorList>
            <person name="Khaleque H.N."/>
            <person name="Ramsay J.P."/>
            <person name="Murphy R.J.T."/>
            <person name="Kaksonen A.H."/>
            <person name="Boxall N.J."/>
            <person name="Watkin E.L.J."/>
        </authorList>
    </citation>
    <scope>NUCLEOTIDE SEQUENCE [LARGE SCALE GENOMIC DNA]</scope>
    <source>
        <strain evidence="1 2">V8</strain>
    </source>
</reference>
<sequence length="322" mass="36502">MLIESRIVGQVEVPHVQFEMAEALFLLYDQFGHKIVPPDQVTPDTKSKVLDVLGVNGRHPADQVLSISHPVFGVKNPKKNEKSGEYGFVYNPMNGVAGIYVDESEVVIFLNAGNLFDDEFEKKSGKRYNQYKEHPLISGPWYRAEQLQRMDGVTHKVVLNPDSSGKICGLPVDEFISGVKSFGLETTDQSLSDIAMAIVAGHKRPTGRYLLFKMAPGFRKTASLLRVNRVNSKNCPEMVFVEKESLGLINFSRYRYYAEVFKDFPVEAKKPFLKLLKSPSNRELERRVREILRERLPGRRLRELYPTTPAETNIVNAIINDA</sequence>
<organism evidence="1 2">
    <name type="scientific">Acidihalobacter ferrooxydans</name>
    <dbReference type="NCBI Taxonomy" id="1765967"/>
    <lineage>
        <taxon>Bacteria</taxon>
        <taxon>Pseudomonadati</taxon>
        <taxon>Pseudomonadota</taxon>
        <taxon>Gammaproteobacteria</taxon>
        <taxon>Chromatiales</taxon>
        <taxon>Ectothiorhodospiraceae</taxon>
        <taxon>Acidihalobacter</taxon>
    </lineage>
</organism>
<evidence type="ECO:0000313" key="1">
    <source>
        <dbReference type="EMBL" id="APZ42644.1"/>
    </source>
</evidence>
<keyword evidence="2" id="KW-1185">Reference proteome</keyword>
<gene>
    <name evidence="1" type="ORF">BW247_05640</name>
</gene>
<dbReference type="RefSeq" id="WP_076836295.1">
    <property type="nucleotide sequence ID" value="NZ_CP019434.1"/>
</dbReference>
<dbReference type="EMBL" id="CP019434">
    <property type="protein sequence ID" value="APZ42644.1"/>
    <property type="molecule type" value="Genomic_DNA"/>
</dbReference>